<comment type="subunit">
    <text evidence="12">Component of the PET complex.</text>
</comment>
<dbReference type="SUPFAM" id="SSF53098">
    <property type="entry name" value="Ribonuclease H-like"/>
    <property type="match status" value="2"/>
</dbReference>
<comment type="cofactor">
    <cofactor evidence="1">
        <name>Mg(2+)</name>
        <dbReference type="ChEBI" id="CHEBI:18420"/>
    </cofactor>
</comment>
<dbReference type="GO" id="GO:0031047">
    <property type="term" value="P:regulatory ncRNA-mediated gene silencing"/>
    <property type="evidence" value="ECO:0007669"/>
    <property type="project" value="UniProtKB-KW"/>
</dbReference>
<dbReference type="EMBL" id="SRLO01000094">
    <property type="protein sequence ID" value="TNN76387.1"/>
    <property type="molecule type" value="Genomic_DNA"/>
</dbReference>
<dbReference type="PROSITE" id="PS50821">
    <property type="entry name" value="PAZ"/>
    <property type="match status" value="1"/>
</dbReference>
<keyword evidence="6" id="KW-0378">Hydrolase</keyword>
<dbReference type="OrthoDB" id="445936at2759"/>
<comment type="subcellular location">
    <subcellularLocation>
        <location evidence="2">Cytoplasm</location>
    </subcellularLocation>
</comment>
<evidence type="ECO:0000256" key="6">
    <source>
        <dbReference type="ARBA" id="ARBA00022759"/>
    </source>
</evidence>
<name>A0A4Z2IEW0_9TELE</name>
<dbReference type="Pfam" id="PF02170">
    <property type="entry name" value="PAZ"/>
    <property type="match status" value="1"/>
</dbReference>
<evidence type="ECO:0000256" key="7">
    <source>
        <dbReference type="ARBA" id="ARBA00022845"/>
    </source>
</evidence>
<keyword evidence="3" id="KW-0217">Developmental protein</keyword>
<dbReference type="AlphaFoldDB" id="A0A4Z2IEW0"/>
<keyword evidence="8" id="KW-0694">RNA-binding</keyword>
<dbReference type="PROSITE" id="PS50822">
    <property type="entry name" value="PIWI"/>
    <property type="match status" value="2"/>
</dbReference>
<evidence type="ECO:0000256" key="4">
    <source>
        <dbReference type="ARBA" id="ARBA00022490"/>
    </source>
</evidence>
<evidence type="ECO:0000259" key="14">
    <source>
        <dbReference type="PROSITE" id="PS50822"/>
    </source>
</evidence>
<sequence length="573" mass="65783">MAVVCPLRRCWDLEEQQCLPWGLEEDALFLLFLRVVLSLFLQPLNNKQPNTLELPPQVVVLKSVRRTDNEEITIKIQMTKILPPNSDLCIPFYNVVFRRLQVWPGYSTGIKRTDGGLYLNVDVSHKVLRNDSVLNVMNTLYQQSRENFQDECTKELIGSIIITRYNNNTYRIDAIEWDKSPKDTFTLMDGTKTTFVEYYSKNYGITIKEMDQPLLMHRPKERSKPGGKDLNMHINVNGEQYTHSLKQLLKNISANPESKNELSRWGLDIDSEIMVTTEQAEELVSTFNKVAGPIGMRVERPIRVELRDDRTETYVKSIHSQLTNEPNMQLVVCIMVGNRDDLYSAIKKLCCVKSPIPSQAINVRTISQPMKLKSVTQKILLQMNCKLGGELWTVNVPLAINVRTISQPMKLKSVTQKILLQMNCKLGGELWTVNVPLVNHNLPEKIVVYRDGVSDGQLKMVEQYEIPQLIKCFETFPSYEPKLVFIVVQKRINTTLYSCAGNRIGVPPPGTVLDHTLTQNDWLTYKMCHMYWNWPGTIRVPAPCMYAHKLAFLSGQFLHAEPAIQLSDKLYFL</sequence>
<dbReference type="Gene3D" id="3.40.50.2300">
    <property type="match status" value="2"/>
</dbReference>
<evidence type="ECO:0000313" key="16">
    <source>
        <dbReference type="Proteomes" id="UP000314294"/>
    </source>
</evidence>
<evidence type="ECO:0000256" key="5">
    <source>
        <dbReference type="ARBA" id="ARBA00022722"/>
    </source>
</evidence>
<evidence type="ECO:0000256" key="1">
    <source>
        <dbReference type="ARBA" id="ARBA00001946"/>
    </source>
</evidence>
<dbReference type="FunFam" id="3.40.50.2300:FF:000141">
    <property type="entry name" value="piwi-like protein 2 isoform X1"/>
    <property type="match status" value="1"/>
</dbReference>
<dbReference type="Proteomes" id="UP000314294">
    <property type="component" value="Unassembled WGS sequence"/>
</dbReference>
<dbReference type="FunFam" id="2.170.260.10:FF:000003">
    <property type="entry name" value="Piwi-like RNA-mediated gene silencing 2"/>
    <property type="match status" value="1"/>
</dbReference>
<dbReference type="SUPFAM" id="SSF101690">
    <property type="entry name" value="PAZ domain"/>
    <property type="match status" value="1"/>
</dbReference>
<dbReference type="InterPro" id="IPR003165">
    <property type="entry name" value="Piwi"/>
</dbReference>
<dbReference type="InterPro" id="IPR036085">
    <property type="entry name" value="PAZ_dom_sf"/>
</dbReference>
<comment type="caution">
    <text evidence="15">The sequence shown here is derived from an EMBL/GenBank/DDBJ whole genome shotgun (WGS) entry which is preliminary data.</text>
</comment>
<dbReference type="GO" id="GO:0005737">
    <property type="term" value="C:cytoplasm"/>
    <property type="evidence" value="ECO:0007669"/>
    <property type="project" value="UniProtKB-SubCell"/>
</dbReference>
<comment type="similarity">
    <text evidence="10">Belongs to the argonaute family. Piwi subfamily.</text>
</comment>
<dbReference type="Pfam" id="PF08699">
    <property type="entry name" value="ArgoL1"/>
    <property type="match status" value="1"/>
</dbReference>
<evidence type="ECO:0000256" key="9">
    <source>
        <dbReference type="ARBA" id="ARBA00023158"/>
    </source>
</evidence>
<feature type="domain" description="Piwi" evidence="14">
    <location>
        <begin position="443"/>
        <end position="559"/>
    </location>
</feature>
<keyword evidence="4" id="KW-0963">Cytoplasm</keyword>
<evidence type="ECO:0000256" key="12">
    <source>
        <dbReference type="ARBA" id="ARBA00064066"/>
    </source>
</evidence>
<dbReference type="CDD" id="cd04658">
    <property type="entry name" value="Piwi_piwi-like_Euk"/>
    <property type="match status" value="1"/>
</dbReference>
<feature type="domain" description="PAZ" evidence="13">
    <location>
        <begin position="132"/>
        <end position="253"/>
    </location>
</feature>
<dbReference type="InterPro" id="IPR036397">
    <property type="entry name" value="RNaseH_sf"/>
</dbReference>
<dbReference type="InterPro" id="IPR003100">
    <property type="entry name" value="PAZ_dom"/>
</dbReference>
<evidence type="ECO:0000256" key="3">
    <source>
        <dbReference type="ARBA" id="ARBA00022473"/>
    </source>
</evidence>
<proteinExistence type="inferred from homology"/>
<protein>
    <recommendedName>
        <fullName evidence="11">Piwi-like protein 2</fullName>
    </recommendedName>
</protein>
<dbReference type="GO" id="GO:0004519">
    <property type="term" value="F:endonuclease activity"/>
    <property type="evidence" value="ECO:0007669"/>
    <property type="project" value="UniProtKB-KW"/>
</dbReference>
<evidence type="ECO:0000256" key="10">
    <source>
        <dbReference type="ARBA" id="ARBA00038291"/>
    </source>
</evidence>
<gene>
    <name evidence="15" type="primary">piwil2</name>
    <name evidence="15" type="ORF">EYF80_013466</name>
</gene>
<dbReference type="GO" id="GO:0006417">
    <property type="term" value="P:regulation of translation"/>
    <property type="evidence" value="ECO:0007669"/>
    <property type="project" value="UniProtKB-KW"/>
</dbReference>
<feature type="domain" description="Piwi" evidence="14">
    <location>
        <begin position="330"/>
        <end position="394"/>
    </location>
</feature>
<dbReference type="PANTHER" id="PTHR22891">
    <property type="entry name" value="EUKARYOTIC TRANSLATION INITIATION FACTOR 2C"/>
    <property type="match status" value="1"/>
</dbReference>
<evidence type="ECO:0000256" key="2">
    <source>
        <dbReference type="ARBA" id="ARBA00004496"/>
    </source>
</evidence>
<organism evidence="15 16">
    <name type="scientific">Liparis tanakae</name>
    <name type="common">Tanaka's snailfish</name>
    <dbReference type="NCBI Taxonomy" id="230148"/>
    <lineage>
        <taxon>Eukaryota</taxon>
        <taxon>Metazoa</taxon>
        <taxon>Chordata</taxon>
        <taxon>Craniata</taxon>
        <taxon>Vertebrata</taxon>
        <taxon>Euteleostomi</taxon>
        <taxon>Actinopterygii</taxon>
        <taxon>Neopterygii</taxon>
        <taxon>Teleostei</taxon>
        <taxon>Neoteleostei</taxon>
        <taxon>Acanthomorphata</taxon>
        <taxon>Eupercaria</taxon>
        <taxon>Perciformes</taxon>
        <taxon>Cottioidei</taxon>
        <taxon>Cottales</taxon>
        <taxon>Liparidae</taxon>
        <taxon>Liparis</taxon>
    </lineage>
</organism>
<keyword evidence="16" id="KW-1185">Reference proteome</keyword>
<dbReference type="GO" id="GO:0003723">
    <property type="term" value="F:RNA binding"/>
    <property type="evidence" value="ECO:0007669"/>
    <property type="project" value="UniProtKB-KW"/>
</dbReference>
<dbReference type="SMART" id="SM00949">
    <property type="entry name" value="PAZ"/>
    <property type="match status" value="1"/>
</dbReference>
<reference evidence="15 16" key="1">
    <citation type="submission" date="2019-03" db="EMBL/GenBank/DDBJ databases">
        <title>First draft genome of Liparis tanakae, snailfish: a comprehensive survey of snailfish specific genes.</title>
        <authorList>
            <person name="Kim W."/>
            <person name="Song I."/>
            <person name="Jeong J.-H."/>
            <person name="Kim D."/>
            <person name="Kim S."/>
            <person name="Ryu S."/>
            <person name="Song J.Y."/>
            <person name="Lee S.K."/>
        </authorList>
    </citation>
    <scope>NUCLEOTIDE SEQUENCE [LARGE SCALE GENOMIC DNA]</scope>
    <source>
        <tissue evidence="15">Muscle</tissue>
    </source>
</reference>
<dbReference type="InterPro" id="IPR012337">
    <property type="entry name" value="RNaseH-like_sf"/>
</dbReference>
<keyword evidence="6" id="KW-0255">Endonuclease</keyword>
<evidence type="ECO:0000313" key="15">
    <source>
        <dbReference type="EMBL" id="TNN76387.1"/>
    </source>
</evidence>
<dbReference type="SMART" id="SM00950">
    <property type="entry name" value="Piwi"/>
    <property type="match status" value="1"/>
</dbReference>
<dbReference type="Gene3D" id="2.170.260.10">
    <property type="entry name" value="paz domain"/>
    <property type="match status" value="1"/>
</dbReference>
<dbReference type="Gene3D" id="3.30.420.10">
    <property type="entry name" value="Ribonuclease H-like superfamily/Ribonuclease H"/>
    <property type="match status" value="2"/>
</dbReference>
<evidence type="ECO:0000256" key="11">
    <source>
        <dbReference type="ARBA" id="ARBA00039537"/>
    </source>
</evidence>
<keyword evidence="9" id="KW-0943">RNA-mediated gene silencing</keyword>
<accession>A0A4Z2IEW0</accession>
<keyword evidence="5" id="KW-0540">Nuclease</keyword>
<dbReference type="Pfam" id="PF02171">
    <property type="entry name" value="Piwi"/>
    <property type="match status" value="3"/>
</dbReference>
<dbReference type="CDD" id="cd02845">
    <property type="entry name" value="PAZ_piwi_like"/>
    <property type="match status" value="1"/>
</dbReference>
<evidence type="ECO:0000256" key="8">
    <source>
        <dbReference type="ARBA" id="ARBA00022884"/>
    </source>
</evidence>
<keyword evidence="7" id="KW-0810">Translation regulation</keyword>
<dbReference type="InterPro" id="IPR014811">
    <property type="entry name" value="ArgoL1"/>
</dbReference>
<evidence type="ECO:0000259" key="13">
    <source>
        <dbReference type="PROSITE" id="PS50821"/>
    </source>
</evidence>